<dbReference type="GO" id="GO:0016787">
    <property type="term" value="F:hydrolase activity"/>
    <property type="evidence" value="ECO:0007669"/>
    <property type="project" value="UniProtKB-KW"/>
</dbReference>
<name>A0A2X3LY32_ECOLX</name>
<dbReference type="InterPro" id="IPR000194">
    <property type="entry name" value="ATPase_F1/V1/A1_a/bsu_nucl-bd"/>
</dbReference>
<feature type="domain" description="ATPase F1/V1/A1 complex alpha/beta subunit nucleotide-binding" evidence="1">
    <location>
        <begin position="16"/>
        <end position="48"/>
    </location>
</feature>
<sequence>MALAAADRLLHFIPCSLEGDDQQDPIADSARAILDGHIVLSRRLAGSRALSGYRY</sequence>
<protein>
    <submittedName>
        <fullName evidence="2">Flagellum-specific ATP synthase</fullName>
        <ecNumber evidence="2">3.6.3.14</ecNumber>
    </submittedName>
</protein>
<dbReference type="EC" id="3.6.3.14" evidence="2"/>
<evidence type="ECO:0000313" key="3">
    <source>
        <dbReference type="Proteomes" id="UP000250991"/>
    </source>
</evidence>
<dbReference type="SUPFAM" id="SSF52540">
    <property type="entry name" value="P-loop containing nucleoside triphosphate hydrolases"/>
    <property type="match status" value="1"/>
</dbReference>
<dbReference type="EMBL" id="UARW01000010">
    <property type="protein sequence ID" value="SQD04560.1"/>
    <property type="molecule type" value="Genomic_DNA"/>
</dbReference>
<organism evidence="2 3">
    <name type="scientific">Escherichia coli</name>
    <dbReference type="NCBI Taxonomy" id="562"/>
    <lineage>
        <taxon>Bacteria</taxon>
        <taxon>Pseudomonadati</taxon>
        <taxon>Pseudomonadota</taxon>
        <taxon>Gammaproteobacteria</taxon>
        <taxon>Enterobacterales</taxon>
        <taxon>Enterobacteriaceae</taxon>
        <taxon>Escherichia</taxon>
    </lineage>
</organism>
<evidence type="ECO:0000313" key="2">
    <source>
        <dbReference type="EMBL" id="SQD04560.1"/>
    </source>
</evidence>
<dbReference type="Pfam" id="PF00006">
    <property type="entry name" value="ATP-synt_ab"/>
    <property type="match status" value="1"/>
</dbReference>
<accession>A0A2X3LY32</accession>
<dbReference type="GO" id="GO:0005524">
    <property type="term" value="F:ATP binding"/>
    <property type="evidence" value="ECO:0007669"/>
    <property type="project" value="InterPro"/>
</dbReference>
<reference evidence="2 3" key="1">
    <citation type="submission" date="2018-06" db="EMBL/GenBank/DDBJ databases">
        <authorList>
            <consortium name="Pathogen Informatics"/>
            <person name="Doyle S."/>
        </authorList>
    </citation>
    <scope>NUCLEOTIDE SEQUENCE [LARGE SCALE GENOMIC DNA]</scope>
    <source>
        <strain evidence="2 3">NCTC8009</strain>
    </source>
</reference>
<proteinExistence type="predicted"/>
<gene>
    <name evidence="2" type="primary">fliI_3</name>
    <name evidence="2" type="ORF">NCTC8009_05081</name>
</gene>
<dbReference type="AlphaFoldDB" id="A0A2X3LY32"/>
<dbReference type="InterPro" id="IPR027417">
    <property type="entry name" value="P-loop_NTPase"/>
</dbReference>
<dbReference type="Gene3D" id="3.40.50.12240">
    <property type="match status" value="1"/>
</dbReference>
<dbReference type="Proteomes" id="UP000250991">
    <property type="component" value="Unassembled WGS sequence"/>
</dbReference>
<evidence type="ECO:0000259" key="1">
    <source>
        <dbReference type="Pfam" id="PF00006"/>
    </source>
</evidence>
<keyword evidence="2" id="KW-0378">Hydrolase</keyword>